<feature type="domain" description="SHSP" evidence="3">
    <location>
        <begin position="31"/>
        <end position="146"/>
    </location>
</feature>
<dbReference type="InterPro" id="IPR002068">
    <property type="entry name" value="A-crystallin/Hsp20_dom"/>
</dbReference>
<dbReference type="CDD" id="cd06464">
    <property type="entry name" value="ACD_sHsps-like"/>
    <property type="match status" value="1"/>
</dbReference>
<dbReference type="HOGENOM" id="CLU_046737_8_4_10"/>
<organism evidence="4 5">
    <name type="scientific">Odoribacter laneus YIT 12061</name>
    <dbReference type="NCBI Taxonomy" id="742817"/>
    <lineage>
        <taxon>Bacteria</taxon>
        <taxon>Pseudomonadati</taxon>
        <taxon>Bacteroidota</taxon>
        <taxon>Bacteroidia</taxon>
        <taxon>Bacteroidales</taxon>
        <taxon>Odoribacteraceae</taxon>
        <taxon>Odoribacter</taxon>
    </lineage>
</organism>
<evidence type="ECO:0000256" key="1">
    <source>
        <dbReference type="PROSITE-ProRule" id="PRU00285"/>
    </source>
</evidence>
<dbReference type="eggNOG" id="COG0071">
    <property type="taxonomic scope" value="Bacteria"/>
</dbReference>
<dbReference type="SUPFAM" id="SSF49764">
    <property type="entry name" value="HSP20-like chaperones"/>
    <property type="match status" value="1"/>
</dbReference>
<comment type="similarity">
    <text evidence="1 2">Belongs to the small heat shock protein (HSP20) family.</text>
</comment>
<dbReference type="Proteomes" id="UP000004892">
    <property type="component" value="Unassembled WGS sequence"/>
</dbReference>
<dbReference type="InterPro" id="IPR008978">
    <property type="entry name" value="HSP20-like_chaperone"/>
</dbReference>
<keyword evidence="5" id="KW-1185">Reference proteome</keyword>
<evidence type="ECO:0000313" key="5">
    <source>
        <dbReference type="Proteomes" id="UP000004892"/>
    </source>
</evidence>
<evidence type="ECO:0000259" key="3">
    <source>
        <dbReference type="PROSITE" id="PS01031"/>
    </source>
</evidence>
<sequence length="146" mass="17010">MSLVKKNTELRPFYSSLLDEFFNTVMPYQSTEERSGVPALNVKEDDQNLILDLRIPGMDKENIKLEYKDGFLNISGESREEKEEEGEKGKYLRREFSSYSFHRTIELPEEKYNVAEAEASYKDGILEITMPKNAETEKLQKTIEVK</sequence>
<dbReference type="Pfam" id="PF00011">
    <property type="entry name" value="HSP20"/>
    <property type="match status" value="1"/>
</dbReference>
<dbReference type="PANTHER" id="PTHR11527">
    <property type="entry name" value="HEAT-SHOCK PROTEIN 20 FAMILY MEMBER"/>
    <property type="match status" value="1"/>
</dbReference>
<dbReference type="AlphaFoldDB" id="H1DFT6"/>
<proteinExistence type="inferred from homology"/>
<accession>H1DFT6</accession>
<dbReference type="InterPro" id="IPR031107">
    <property type="entry name" value="Small_HSP"/>
</dbReference>
<name>H1DFT6_9BACT</name>
<dbReference type="Gene3D" id="2.60.40.790">
    <property type="match status" value="1"/>
</dbReference>
<evidence type="ECO:0000313" key="4">
    <source>
        <dbReference type="EMBL" id="EHP48759.1"/>
    </source>
</evidence>
<dbReference type="STRING" id="742817.HMPREF9449_01122"/>
<dbReference type="GeneID" id="98068712"/>
<dbReference type="EMBL" id="ADMC01000017">
    <property type="protein sequence ID" value="EHP48759.1"/>
    <property type="molecule type" value="Genomic_DNA"/>
</dbReference>
<comment type="caution">
    <text evidence="4">The sequence shown here is derived from an EMBL/GenBank/DDBJ whole genome shotgun (WGS) entry which is preliminary data.</text>
</comment>
<dbReference type="PATRIC" id="fig|742817.3.peg.1191"/>
<evidence type="ECO:0000256" key="2">
    <source>
        <dbReference type="RuleBase" id="RU003616"/>
    </source>
</evidence>
<protein>
    <recommendedName>
        <fullName evidence="3">SHSP domain-containing protein</fullName>
    </recommendedName>
</protein>
<dbReference type="RefSeq" id="WP_009136270.1">
    <property type="nucleotide sequence ID" value="NZ_JH594596.1"/>
</dbReference>
<gene>
    <name evidence="4" type="ORF">HMPREF9449_01122</name>
</gene>
<reference evidence="4 5" key="1">
    <citation type="submission" date="2012-01" db="EMBL/GenBank/DDBJ databases">
        <title>The Genome Sequence of Odoribacter laneus YIT 12061.</title>
        <authorList>
            <consortium name="The Broad Institute Genome Sequencing Platform"/>
            <person name="Earl A."/>
            <person name="Ward D."/>
            <person name="Feldgarden M."/>
            <person name="Gevers D."/>
            <person name="Morotomi M."/>
            <person name="Young S.K."/>
            <person name="Zeng Q."/>
            <person name="Gargeya S."/>
            <person name="Fitzgerald M."/>
            <person name="Haas B."/>
            <person name="Abouelleil A."/>
            <person name="Alvarado L."/>
            <person name="Arachchi H.M."/>
            <person name="Berlin A."/>
            <person name="Chapman S.B."/>
            <person name="Gearin G."/>
            <person name="Goldberg J."/>
            <person name="Griggs A."/>
            <person name="Gujja S."/>
            <person name="Hansen M."/>
            <person name="Heiman D."/>
            <person name="Howarth C."/>
            <person name="Larimer J."/>
            <person name="Lui A."/>
            <person name="MacDonald P.J.P."/>
            <person name="McCowen C."/>
            <person name="Montmayeur A."/>
            <person name="Murphy C."/>
            <person name="Neiman D."/>
            <person name="Pearson M."/>
            <person name="Priest M."/>
            <person name="Roberts A."/>
            <person name="Saif S."/>
            <person name="Shea T."/>
            <person name="Sisk P."/>
            <person name="Stolte C."/>
            <person name="Sykes S."/>
            <person name="Wortman J."/>
            <person name="Nusbaum C."/>
            <person name="Birren B."/>
        </authorList>
    </citation>
    <scope>NUCLEOTIDE SEQUENCE [LARGE SCALE GENOMIC DNA]</scope>
    <source>
        <strain evidence="4 5">YIT 12061</strain>
    </source>
</reference>
<dbReference type="PROSITE" id="PS01031">
    <property type="entry name" value="SHSP"/>
    <property type="match status" value="1"/>
</dbReference>